<evidence type="ECO:0000313" key="2">
    <source>
        <dbReference type="Proteomes" id="UP000184108"/>
    </source>
</evidence>
<proteinExistence type="predicted"/>
<protein>
    <submittedName>
        <fullName evidence="1">Uncharacterized protein</fullName>
    </submittedName>
</protein>
<dbReference type="Proteomes" id="UP000184108">
    <property type="component" value="Unassembled WGS sequence"/>
</dbReference>
<organism evidence="1 2">
    <name type="scientific">Chryseobacterium vrystaatense</name>
    <dbReference type="NCBI Taxonomy" id="307480"/>
    <lineage>
        <taxon>Bacteria</taxon>
        <taxon>Pseudomonadati</taxon>
        <taxon>Bacteroidota</taxon>
        <taxon>Flavobacteriia</taxon>
        <taxon>Flavobacteriales</taxon>
        <taxon>Weeksellaceae</taxon>
        <taxon>Chryseobacterium group</taxon>
        <taxon>Chryseobacterium</taxon>
    </lineage>
</organism>
<sequence>MYATNLLNTKKNPQTVFKNQEKYGRQTVIKREVFLRSYYQPGKKFSELGKEKHQKNETALKLLIELQNRYPDDKDFQKAVELTREDITQNGKFRLD</sequence>
<dbReference type="RefSeq" id="WP_073172438.1">
    <property type="nucleotide sequence ID" value="NZ_FQVE01000002.1"/>
</dbReference>
<dbReference type="AlphaFoldDB" id="A0A1M4ZFA0"/>
<accession>A0A1M4ZFA0</accession>
<name>A0A1M4ZFA0_9FLAO</name>
<gene>
    <name evidence="1" type="ORF">SAMN02787073_1582</name>
</gene>
<evidence type="ECO:0000313" key="1">
    <source>
        <dbReference type="EMBL" id="SHF16739.1"/>
    </source>
</evidence>
<dbReference type="EMBL" id="FQVE01000002">
    <property type="protein sequence ID" value="SHF16739.1"/>
    <property type="molecule type" value="Genomic_DNA"/>
</dbReference>
<reference evidence="2" key="1">
    <citation type="submission" date="2016-11" db="EMBL/GenBank/DDBJ databases">
        <authorList>
            <person name="Varghese N."/>
            <person name="Submissions S."/>
        </authorList>
    </citation>
    <scope>NUCLEOTIDE SEQUENCE [LARGE SCALE GENOMIC DNA]</scope>
    <source>
        <strain evidence="2">YR203</strain>
    </source>
</reference>